<keyword evidence="6 10" id="KW-0067">ATP-binding</keyword>
<evidence type="ECO:0000256" key="5">
    <source>
        <dbReference type="ARBA" id="ARBA00022833"/>
    </source>
</evidence>
<evidence type="ECO:0000256" key="3">
    <source>
        <dbReference type="ARBA" id="ARBA00022723"/>
    </source>
</evidence>
<comment type="subunit">
    <text evidence="1 10">Monomer.</text>
</comment>
<dbReference type="InterPro" id="IPR015803">
    <property type="entry name" value="Cys-tRNA-ligase"/>
</dbReference>
<dbReference type="HAMAP" id="MF_00041">
    <property type="entry name" value="Cys_tRNA_synth"/>
    <property type="match status" value="1"/>
</dbReference>
<dbReference type="EMBL" id="LR214939">
    <property type="protein sequence ID" value="VEU56344.1"/>
    <property type="molecule type" value="Genomic_DNA"/>
</dbReference>
<keyword evidence="7 10" id="KW-0648">Protein biosynthesis</keyword>
<sequence length="403" mass="47663">MKKYYLCGPTVYNTPHIGNLRPILTFDLMIRALRYLKEDVYFLHNITDIDDKIINKAIEEHKTEEEIAKKYEKYYLEQLNNFNIEKPTKIVRVTEHLQDLYNYIQKIIDKKHAYKINGNVYFDIMSLKDEYGKISHQKLDNLIYDELEDNSSLKKHPADFALWKETKIGVKYDSPFGLGRPGWHTECSCFIDKYFNGETLDAHGGGIDLIFPHHENENIQHFAIHNKEIAKQWLHFGTLNYKNQKMSKSIGNIIYPHDYLAKYSADSYRLLLFSSNYAKPINATDEIFNANETLINKFIGIWNKSQLENEHLEINYNKVNEIAVYTSKLDFAKAFKEFIVLSKDKNQKGTFFETLRMLGFAFINKKITTDNKKLYQQWKEKVNEKNYEEADKLRTKLIERKLI</sequence>
<organism evidence="12">
    <name type="scientific">Metamycoplasma salivarium</name>
    <name type="common">Mycoplasma salivarium</name>
    <dbReference type="NCBI Taxonomy" id="2124"/>
    <lineage>
        <taxon>Bacteria</taxon>
        <taxon>Bacillati</taxon>
        <taxon>Mycoplasmatota</taxon>
        <taxon>Mycoplasmoidales</taxon>
        <taxon>Metamycoplasmataceae</taxon>
        <taxon>Metamycoplasma</taxon>
    </lineage>
</organism>
<dbReference type="PANTHER" id="PTHR10890:SF3">
    <property type="entry name" value="CYSTEINE--TRNA LIGASE, CYTOPLASMIC"/>
    <property type="match status" value="1"/>
</dbReference>
<keyword evidence="12" id="KW-0614">Plasmid</keyword>
<dbReference type="GO" id="GO:0004817">
    <property type="term" value="F:cysteine-tRNA ligase activity"/>
    <property type="evidence" value="ECO:0007669"/>
    <property type="project" value="UniProtKB-UniRule"/>
</dbReference>
<comment type="subcellular location">
    <subcellularLocation>
        <location evidence="10">Cytoplasm</location>
    </subcellularLocation>
</comment>
<evidence type="ECO:0000256" key="2">
    <source>
        <dbReference type="ARBA" id="ARBA00022598"/>
    </source>
</evidence>
<evidence type="ECO:0000256" key="6">
    <source>
        <dbReference type="ARBA" id="ARBA00022840"/>
    </source>
</evidence>
<evidence type="ECO:0000259" key="11">
    <source>
        <dbReference type="Pfam" id="PF01406"/>
    </source>
</evidence>
<evidence type="ECO:0000256" key="10">
    <source>
        <dbReference type="HAMAP-Rule" id="MF_00041"/>
    </source>
</evidence>
<name>A0A448ZYN7_METSV</name>
<feature type="domain" description="tRNA synthetases class I catalytic" evidence="11">
    <location>
        <begin position="3"/>
        <end position="289"/>
    </location>
</feature>
<dbReference type="Pfam" id="PF01406">
    <property type="entry name" value="tRNA-synt_1e"/>
    <property type="match status" value="1"/>
</dbReference>
<evidence type="ECO:0000256" key="4">
    <source>
        <dbReference type="ARBA" id="ARBA00022741"/>
    </source>
</evidence>
<dbReference type="PRINTS" id="PR00983">
    <property type="entry name" value="TRNASYNTHCYS"/>
</dbReference>
<feature type="short sequence motif" description="'HIGH' region" evidence="10">
    <location>
        <begin position="9"/>
        <end position="19"/>
    </location>
</feature>
<gene>
    <name evidence="12" type="primary">cysS_2</name>
    <name evidence="10" type="synonym">cysS</name>
    <name evidence="12" type="ORF">NCTC10113_01248</name>
</gene>
<geneLocation type="plasmid" evidence="12">
    <name>2</name>
</geneLocation>
<dbReference type="Gene3D" id="3.40.50.620">
    <property type="entry name" value="HUPs"/>
    <property type="match status" value="1"/>
</dbReference>
<evidence type="ECO:0000313" key="12">
    <source>
        <dbReference type="EMBL" id="VEU56344.1"/>
    </source>
</evidence>
<dbReference type="InterPro" id="IPR014729">
    <property type="entry name" value="Rossmann-like_a/b/a_fold"/>
</dbReference>
<dbReference type="NCBIfam" id="TIGR00435">
    <property type="entry name" value="cysS"/>
    <property type="match status" value="1"/>
</dbReference>
<dbReference type="RefSeq" id="WP_024544241.1">
    <property type="nucleotide sequence ID" value="NZ_BPLV01000001.1"/>
</dbReference>
<dbReference type="InterPro" id="IPR032678">
    <property type="entry name" value="tRNA-synt_1_cat_dom"/>
</dbReference>
<comment type="catalytic activity">
    <reaction evidence="9 10">
        <text>tRNA(Cys) + L-cysteine + ATP = L-cysteinyl-tRNA(Cys) + AMP + diphosphate</text>
        <dbReference type="Rhea" id="RHEA:17773"/>
        <dbReference type="Rhea" id="RHEA-COMP:9661"/>
        <dbReference type="Rhea" id="RHEA-COMP:9679"/>
        <dbReference type="ChEBI" id="CHEBI:30616"/>
        <dbReference type="ChEBI" id="CHEBI:33019"/>
        <dbReference type="ChEBI" id="CHEBI:35235"/>
        <dbReference type="ChEBI" id="CHEBI:78442"/>
        <dbReference type="ChEBI" id="CHEBI:78517"/>
        <dbReference type="ChEBI" id="CHEBI:456215"/>
        <dbReference type="EC" id="6.1.1.16"/>
    </reaction>
</comment>
<evidence type="ECO:0000256" key="8">
    <source>
        <dbReference type="ARBA" id="ARBA00023146"/>
    </source>
</evidence>
<comment type="similarity">
    <text evidence="10">Belongs to the class-I aminoacyl-tRNA synthetase family.</text>
</comment>
<proteinExistence type="inferred from homology"/>
<feature type="binding site" evidence="10">
    <location>
        <position position="7"/>
    </location>
    <ligand>
        <name>Zn(2+)</name>
        <dbReference type="ChEBI" id="CHEBI:29105"/>
    </ligand>
</feature>
<evidence type="ECO:0000256" key="9">
    <source>
        <dbReference type="ARBA" id="ARBA00047398"/>
    </source>
</evidence>
<keyword evidence="3 10" id="KW-0479">Metal-binding</keyword>
<keyword evidence="8 10" id="KW-0030">Aminoacyl-tRNA synthetase</keyword>
<dbReference type="SUPFAM" id="SSF52374">
    <property type="entry name" value="Nucleotidylyl transferase"/>
    <property type="match status" value="1"/>
</dbReference>
<dbReference type="GO" id="GO:0008270">
    <property type="term" value="F:zinc ion binding"/>
    <property type="evidence" value="ECO:0007669"/>
    <property type="project" value="UniProtKB-UniRule"/>
</dbReference>
<dbReference type="GO" id="GO:0006423">
    <property type="term" value="P:cysteinyl-tRNA aminoacylation"/>
    <property type="evidence" value="ECO:0007669"/>
    <property type="project" value="UniProtKB-UniRule"/>
</dbReference>
<feature type="binding site" evidence="10">
    <location>
        <position position="187"/>
    </location>
    <ligand>
        <name>Zn(2+)</name>
        <dbReference type="ChEBI" id="CHEBI:29105"/>
    </ligand>
</feature>
<dbReference type="EC" id="6.1.1.16" evidence="10"/>
<reference evidence="12" key="1">
    <citation type="submission" date="2019-01" db="EMBL/GenBank/DDBJ databases">
        <authorList>
            <consortium name="Pathogen Informatics"/>
        </authorList>
    </citation>
    <scope>NUCLEOTIDE SEQUENCE [LARGE SCALE GENOMIC DNA]</scope>
    <source>
        <strain evidence="12">NCTC10113</strain>
    </source>
</reference>
<dbReference type="AlphaFoldDB" id="A0A448ZYN7"/>
<comment type="cofactor">
    <cofactor evidence="10">
        <name>Zn(2+)</name>
        <dbReference type="ChEBI" id="CHEBI:29105"/>
    </cofactor>
    <text evidence="10">Binds 1 zinc ion per subunit.</text>
</comment>
<dbReference type="GO" id="GO:0005829">
    <property type="term" value="C:cytosol"/>
    <property type="evidence" value="ECO:0007669"/>
    <property type="project" value="TreeGrafter"/>
</dbReference>
<dbReference type="GO" id="GO:0005524">
    <property type="term" value="F:ATP binding"/>
    <property type="evidence" value="ECO:0007669"/>
    <property type="project" value="UniProtKB-UniRule"/>
</dbReference>
<keyword evidence="4 10" id="KW-0547">Nucleotide-binding</keyword>
<dbReference type="PANTHER" id="PTHR10890">
    <property type="entry name" value="CYSTEINYL-TRNA SYNTHETASE"/>
    <property type="match status" value="1"/>
</dbReference>
<feature type="binding site" evidence="10">
    <location>
        <position position="213"/>
    </location>
    <ligand>
        <name>Zn(2+)</name>
        <dbReference type="ChEBI" id="CHEBI:29105"/>
    </ligand>
</feature>
<keyword evidence="10" id="KW-0963">Cytoplasm</keyword>
<feature type="binding site" evidence="10">
    <location>
        <position position="248"/>
    </location>
    <ligand>
        <name>ATP</name>
        <dbReference type="ChEBI" id="CHEBI:30616"/>
    </ligand>
</feature>
<evidence type="ECO:0000256" key="7">
    <source>
        <dbReference type="ARBA" id="ARBA00022917"/>
    </source>
</evidence>
<dbReference type="InterPro" id="IPR024909">
    <property type="entry name" value="Cys-tRNA/MSH_ligase"/>
</dbReference>
<protein>
    <recommendedName>
        <fullName evidence="10">Cysteine--tRNA ligase</fullName>
        <ecNumber evidence="10">6.1.1.16</ecNumber>
    </recommendedName>
    <alternativeName>
        <fullName evidence="10">Cysteinyl-tRNA synthetase</fullName>
        <shortName evidence="10">CysRS</shortName>
    </alternativeName>
</protein>
<feature type="binding site" evidence="10">
    <location>
        <position position="217"/>
    </location>
    <ligand>
        <name>Zn(2+)</name>
        <dbReference type="ChEBI" id="CHEBI:29105"/>
    </ligand>
</feature>
<evidence type="ECO:0000256" key="1">
    <source>
        <dbReference type="ARBA" id="ARBA00011245"/>
    </source>
</evidence>
<keyword evidence="2 10" id="KW-0436">Ligase</keyword>
<keyword evidence="5 10" id="KW-0862">Zinc</keyword>
<accession>A0A448ZYN7</accession>
<feature type="short sequence motif" description="'KMSKS' region" evidence="10">
    <location>
        <begin position="245"/>
        <end position="249"/>
    </location>
</feature>